<dbReference type="GO" id="GO:0006310">
    <property type="term" value="P:DNA recombination"/>
    <property type="evidence" value="ECO:0007669"/>
    <property type="project" value="UniProtKB-KW"/>
</dbReference>
<feature type="domain" description="Tyr recombinase" evidence="3">
    <location>
        <begin position="1"/>
        <end position="91"/>
    </location>
</feature>
<dbReference type="Pfam" id="PF00589">
    <property type="entry name" value="Phage_integrase"/>
    <property type="match status" value="1"/>
</dbReference>
<dbReference type="GO" id="GO:0015074">
    <property type="term" value="P:DNA integration"/>
    <property type="evidence" value="ECO:0007669"/>
    <property type="project" value="InterPro"/>
</dbReference>
<dbReference type="EMBL" id="VTTN01000007">
    <property type="protein sequence ID" value="KAA0594985.1"/>
    <property type="molecule type" value="Genomic_DNA"/>
</dbReference>
<dbReference type="InterPro" id="IPR002104">
    <property type="entry name" value="Integrase_catalytic"/>
</dbReference>
<dbReference type="InterPro" id="IPR011010">
    <property type="entry name" value="DNA_brk_join_enz"/>
</dbReference>
<dbReference type="GO" id="GO:0003677">
    <property type="term" value="F:DNA binding"/>
    <property type="evidence" value="ECO:0007669"/>
    <property type="project" value="InterPro"/>
</dbReference>
<evidence type="ECO:0000313" key="4">
    <source>
        <dbReference type="EMBL" id="KAA0594985.1"/>
    </source>
</evidence>
<dbReference type="Proteomes" id="UP000324927">
    <property type="component" value="Unassembled WGS sequence"/>
</dbReference>
<sequence>MLQRQPGNHYVISGKGQDGQLVNIDRTWDKIRTAAGLPDVRLYDLRHSFASVGAANGSSLLVIGKILGHTQPTTTQRYAHLAHDPVLTAADQISATIADALDQSSSQRNRQRKFRLRPNRPVTLADAPV</sequence>
<protein>
    <submittedName>
        <fullName evidence="4">Tyrosine-type recombinase/integrase</fullName>
    </submittedName>
</protein>
<feature type="region of interest" description="Disordered" evidence="2">
    <location>
        <begin position="100"/>
        <end position="129"/>
    </location>
</feature>
<evidence type="ECO:0000256" key="2">
    <source>
        <dbReference type="SAM" id="MobiDB-lite"/>
    </source>
</evidence>
<feature type="compositionally biased region" description="Basic residues" evidence="2">
    <location>
        <begin position="109"/>
        <end position="118"/>
    </location>
</feature>
<dbReference type="SUPFAM" id="SSF56349">
    <property type="entry name" value="DNA breaking-rejoining enzymes"/>
    <property type="match status" value="1"/>
</dbReference>
<evidence type="ECO:0000256" key="1">
    <source>
        <dbReference type="ARBA" id="ARBA00023172"/>
    </source>
</evidence>
<accession>A0A5A9GMD2</accession>
<keyword evidence="5" id="KW-1185">Reference proteome</keyword>
<dbReference type="Gene3D" id="1.10.443.10">
    <property type="entry name" value="Intergrase catalytic core"/>
    <property type="match status" value="1"/>
</dbReference>
<proteinExistence type="predicted"/>
<evidence type="ECO:0000313" key="5">
    <source>
        <dbReference type="Proteomes" id="UP000324927"/>
    </source>
</evidence>
<dbReference type="PROSITE" id="PS51898">
    <property type="entry name" value="TYR_RECOMBINASE"/>
    <property type="match status" value="1"/>
</dbReference>
<dbReference type="OrthoDB" id="7298605at2"/>
<dbReference type="AlphaFoldDB" id="A0A5A9GMD2"/>
<reference evidence="4 5" key="1">
    <citation type="submission" date="2019-08" db="EMBL/GenBank/DDBJ databases">
        <authorList>
            <person name="Grouzdev D."/>
            <person name="Tikhonova E."/>
            <person name="Kravchenko I."/>
        </authorList>
    </citation>
    <scope>NUCLEOTIDE SEQUENCE [LARGE SCALE GENOMIC DNA]</scope>
    <source>
        <strain evidence="4 5">59b</strain>
    </source>
</reference>
<gene>
    <name evidence="4" type="ORF">FZ942_19535</name>
</gene>
<evidence type="ECO:0000259" key="3">
    <source>
        <dbReference type="PROSITE" id="PS51898"/>
    </source>
</evidence>
<organism evidence="4 5">
    <name type="scientific">Azospirillum lipoferum</name>
    <dbReference type="NCBI Taxonomy" id="193"/>
    <lineage>
        <taxon>Bacteria</taxon>
        <taxon>Pseudomonadati</taxon>
        <taxon>Pseudomonadota</taxon>
        <taxon>Alphaproteobacteria</taxon>
        <taxon>Rhodospirillales</taxon>
        <taxon>Azospirillaceae</taxon>
        <taxon>Azospirillum</taxon>
    </lineage>
</organism>
<keyword evidence="1" id="KW-0233">DNA recombination</keyword>
<comment type="caution">
    <text evidence="4">The sequence shown here is derived from an EMBL/GenBank/DDBJ whole genome shotgun (WGS) entry which is preliminary data.</text>
</comment>
<dbReference type="InterPro" id="IPR013762">
    <property type="entry name" value="Integrase-like_cat_sf"/>
</dbReference>
<name>A0A5A9GMD2_AZOLI</name>